<reference evidence="4" key="1">
    <citation type="submission" date="2016-10" db="EMBL/GenBank/DDBJ databases">
        <authorList>
            <person name="Varghese N."/>
            <person name="Submissions S."/>
        </authorList>
    </citation>
    <scope>NUCLEOTIDE SEQUENCE [LARGE SCALE GENOMIC DNA]</scope>
    <source>
        <strain evidence="4">DSM 26348</strain>
    </source>
</reference>
<dbReference type="GO" id="GO:0003684">
    <property type="term" value="F:damaged DNA binding"/>
    <property type="evidence" value="ECO:0007669"/>
    <property type="project" value="InterPro"/>
</dbReference>
<dbReference type="CDD" id="cd00424">
    <property type="entry name" value="PolY"/>
    <property type="match status" value="1"/>
</dbReference>
<dbReference type="InterPro" id="IPR050116">
    <property type="entry name" value="DNA_polymerase-Y"/>
</dbReference>
<dbReference type="OrthoDB" id="9808813at2"/>
<dbReference type="Proteomes" id="UP000199518">
    <property type="component" value="Unassembled WGS sequence"/>
</dbReference>
<evidence type="ECO:0000313" key="4">
    <source>
        <dbReference type="Proteomes" id="UP000199518"/>
    </source>
</evidence>
<dbReference type="PANTHER" id="PTHR11076">
    <property type="entry name" value="DNA REPAIR POLYMERASE UMUC / TRANSFERASE FAMILY MEMBER"/>
    <property type="match status" value="1"/>
</dbReference>
<dbReference type="EMBL" id="FOQD01000005">
    <property type="protein sequence ID" value="SFI10296.1"/>
    <property type="molecule type" value="Genomic_DNA"/>
</dbReference>
<dbReference type="Gene3D" id="3.40.1170.60">
    <property type="match status" value="1"/>
</dbReference>
<gene>
    <name evidence="3" type="ORF">SAMN05421753_105237</name>
</gene>
<dbReference type="InterPro" id="IPR017961">
    <property type="entry name" value="DNA_pol_Y-fam_little_finger"/>
</dbReference>
<dbReference type="AlphaFoldDB" id="A0A1I3FGJ3"/>
<dbReference type="SUPFAM" id="SSF56672">
    <property type="entry name" value="DNA/RNA polymerases"/>
    <property type="match status" value="1"/>
</dbReference>
<dbReference type="GO" id="GO:0005829">
    <property type="term" value="C:cytosol"/>
    <property type="evidence" value="ECO:0007669"/>
    <property type="project" value="TreeGrafter"/>
</dbReference>
<dbReference type="GO" id="GO:0009432">
    <property type="term" value="P:SOS response"/>
    <property type="evidence" value="ECO:0007669"/>
    <property type="project" value="TreeGrafter"/>
</dbReference>
<protein>
    <submittedName>
        <fullName evidence="3">DNA polymerase-4</fullName>
    </submittedName>
</protein>
<sequence>MPLRVLFVDMNAYFASVEQQCRPELRGRPVAVVAVNVDTTSCIAVSYEAKALGVRRGTPVWQAKRCKSLVVVEARPDVYVRMHHRIRQAVDSCVPVKQVHSIDELSCRLDPRQTDPIAAVDLAQRVKQAIAQQCGTSLRCSIGLAPNRFLAKIASGMRKPDGLTVIRDEDLPQALHSLQLIDLPGIGKRMLPRLQRANVQTVADLCALSEREMQRIWQGVVGRRWWHWLRGHDLPELPTHRSTVGHSHVLPPELRTDQGAEAVLVRLIHKAAARLRQMDLSARRLEVYVSLTFREEGWSGSVGLGICRDTLTAIKAFYELWRTRPRGIRPTQVGVTFYDLVPNQNVSLPLFEDEQAKLRLAQTMDQLNTKFGSNSVYFGGIHFVRKAAPTRIAFTHIPEIEDEPDDARRTHG</sequence>
<keyword evidence="4" id="KW-1185">Reference proteome</keyword>
<dbReference type="GO" id="GO:0042276">
    <property type="term" value="P:error-prone translesion synthesis"/>
    <property type="evidence" value="ECO:0007669"/>
    <property type="project" value="TreeGrafter"/>
</dbReference>
<dbReference type="Pfam" id="PF21999">
    <property type="entry name" value="IMS_HHH_1"/>
    <property type="match status" value="1"/>
</dbReference>
<accession>A0A1I3FGJ3</accession>
<dbReference type="STRING" id="1576369.SAMN05421753_105237"/>
<dbReference type="RefSeq" id="WP_092049213.1">
    <property type="nucleotide sequence ID" value="NZ_FOQD01000005.1"/>
</dbReference>
<comment type="similarity">
    <text evidence="1">Belongs to the DNA polymerase type-Y family.</text>
</comment>
<proteinExistence type="inferred from homology"/>
<evidence type="ECO:0000313" key="3">
    <source>
        <dbReference type="EMBL" id="SFI10296.1"/>
    </source>
</evidence>
<dbReference type="InterPro" id="IPR001126">
    <property type="entry name" value="UmuC"/>
</dbReference>
<dbReference type="GO" id="GO:0006281">
    <property type="term" value="P:DNA repair"/>
    <property type="evidence" value="ECO:0007669"/>
    <property type="project" value="InterPro"/>
</dbReference>
<feature type="domain" description="UmuC" evidence="2">
    <location>
        <begin position="5"/>
        <end position="187"/>
    </location>
</feature>
<name>A0A1I3FGJ3_9PLAN</name>
<dbReference type="Gene3D" id="1.10.150.20">
    <property type="entry name" value="5' to 3' exonuclease, C-terminal subdomain"/>
    <property type="match status" value="1"/>
</dbReference>
<organism evidence="3 4">
    <name type="scientific">Planctomicrobium piriforme</name>
    <dbReference type="NCBI Taxonomy" id="1576369"/>
    <lineage>
        <taxon>Bacteria</taxon>
        <taxon>Pseudomonadati</taxon>
        <taxon>Planctomycetota</taxon>
        <taxon>Planctomycetia</taxon>
        <taxon>Planctomycetales</taxon>
        <taxon>Planctomycetaceae</taxon>
        <taxon>Planctomicrobium</taxon>
    </lineage>
</organism>
<dbReference type="Pfam" id="PF00817">
    <property type="entry name" value="IMS"/>
    <property type="match status" value="1"/>
</dbReference>
<dbReference type="Pfam" id="PF11799">
    <property type="entry name" value="IMS_C"/>
    <property type="match status" value="1"/>
</dbReference>
<dbReference type="GO" id="GO:0003887">
    <property type="term" value="F:DNA-directed DNA polymerase activity"/>
    <property type="evidence" value="ECO:0007669"/>
    <property type="project" value="InterPro"/>
</dbReference>
<dbReference type="PANTHER" id="PTHR11076:SF34">
    <property type="entry name" value="PROTEIN UMUC"/>
    <property type="match status" value="1"/>
</dbReference>
<dbReference type="Gene3D" id="3.30.70.270">
    <property type="match status" value="1"/>
</dbReference>
<dbReference type="InterPro" id="IPR053848">
    <property type="entry name" value="IMS_HHH_1"/>
</dbReference>
<evidence type="ECO:0000259" key="2">
    <source>
        <dbReference type="PROSITE" id="PS50173"/>
    </source>
</evidence>
<evidence type="ECO:0000256" key="1">
    <source>
        <dbReference type="ARBA" id="ARBA00010945"/>
    </source>
</evidence>
<dbReference type="PROSITE" id="PS50173">
    <property type="entry name" value="UMUC"/>
    <property type="match status" value="1"/>
</dbReference>
<dbReference type="InterPro" id="IPR043128">
    <property type="entry name" value="Rev_trsase/Diguanyl_cyclase"/>
</dbReference>
<dbReference type="InterPro" id="IPR043502">
    <property type="entry name" value="DNA/RNA_pol_sf"/>
</dbReference>